<dbReference type="EMBL" id="AJVK01029762">
    <property type="status" value="NOT_ANNOTATED_CDS"/>
    <property type="molecule type" value="Genomic_DNA"/>
</dbReference>
<organism evidence="4 5">
    <name type="scientific">Phlebotomus papatasi</name>
    <name type="common">Sandfly</name>
    <dbReference type="NCBI Taxonomy" id="29031"/>
    <lineage>
        <taxon>Eukaryota</taxon>
        <taxon>Metazoa</taxon>
        <taxon>Ecdysozoa</taxon>
        <taxon>Arthropoda</taxon>
        <taxon>Hexapoda</taxon>
        <taxon>Insecta</taxon>
        <taxon>Pterygota</taxon>
        <taxon>Neoptera</taxon>
        <taxon>Endopterygota</taxon>
        <taxon>Diptera</taxon>
        <taxon>Nematocera</taxon>
        <taxon>Psychodoidea</taxon>
        <taxon>Psychodidae</taxon>
        <taxon>Phlebotomus</taxon>
        <taxon>Phlebotomus</taxon>
    </lineage>
</organism>
<evidence type="ECO:0000259" key="3">
    <source>
        <dbReference type="Pfam" id="PF14679"/>
    </source>
</evidence>
<evidence type="ECO:0000259" key="2">
    <source>
        <dbReference type="Pfam" id="PF14676"/>
    </source>
</evidence>
<dbReference type="Pfam" id="PF14675">
    <property type="entry name" value="FANCI_S1"/>
    <property type="match status" value="1"/>
</dbReference>
<dbReference type="InterPro" id="IPR029310">
    <property type="entry name" value="FANCI_HD1"/>
</dbReference>
<proteinExistence type="predicted"/>
<feature type="domain" description="FANCI solenoid 1" evidence="1">
    <location>
        <begin position="229"/>
        <end position="436"/>
    </location>
</feature>
<dbReference type="VEuPathDB" id="VectorBase:PPAI005067"/>
<accession>A0A1B0GNT2</accession>
<dbReference type="PANTHER" id="PTHR21818">
    <property type="entry name" value="BC025462 PROTEIN"/>
    <property type="match status" value="1"/>
</dbReference>
<dbReference type="Pfam" id="PF14679">
    <property type="entry name" value="FANCI_HD1"/>
    <property type="match status" value="1"/>
</dbReference>
<name>A0A1B0GNT2_PHLPP</name>
<dbReference type="InterPro" id="IPR026171">
    <property type="entry name" value="FANCI"/>
</dbReference>
<dbReference type="GO" id="GO:0006281">
    <property type="term" value="P:DNA repair"/>
    <property type="evidence" value="ECO:0007669"/>
    <property type="project" value="InterPro"/>
</dbReference>
<evidence type="ECO:0000259" key="1">
    <source>
        <dbReference type="Pfam" id="PF14675"/>
    </source>
</evidence>
<dbReference type="Proteomes" id="UP000092462">
    <property type="component" value="Unassembled WGS sequence"/>
</dbReference>
<dbReference type="Pfam" id="PF14676">
    <property type="entry name" value="FANCI_S2"/>
    <property type="match status" value="1"/>
</dbReference>
<dbReference type="InterPro" id="IPR029315">
    <property type="entry name" value="FANCI_S2"/>
</dbReference>
<dbReference type="EnsemblMetazoa" id="PPAI005067-RA">
    <property type="protein sequence ID" value="PPAI005067-PA"/>
    <property type="gene ID" value="PPAI005067"/>
</dbReference>
<reference evidence="4" key="1">
    <citation type="submission" date="2022-08" db="UniProtKB">
        <authorList>
            <consortium name="EnsemblMetazoa"/>
        </authorList>
    </citation>
    <scope>IDENTIFICATION</scope>
    <source>
        <strain evidence="4">Israel</strain>
    </source>
</reference>
<sequence>MANYEASQLAECMNNLSLTSTLAVSECMDGLKNLMDFLLMIPGLQAMRIVSFIYPLIRISYVTRDYLIDTLRKAMFSHDEWTRTFGIYGFCTLLEFSMTEKEIVATFRALAATPNYILTPFVTTAILTISKINRQIDMNRLSTSISLSFLRSVIKNAEKEKEMASESAWCRSTFNRNFINIEKLFEILFEQSKVGMDVVTPGFVGLLFILLKSKNQSSLNTLATIITKLKDLKAKEANTKEIFSTVMEFLADLPKLKAKHLVETVEFCEELIRDQESSFIAWKDIMPPTVVAINELPEINVNGISMAGGEYRQKIILSLTTLKWNKQIVIPLAEMFRELVITKEEREKVMKKLCESLPKITPAEIPSLAYQLFSLCKNPTLLLMPILNLQRYFNIFHYQKAYEDVQSNTTDFDEAEIHSDKEMRNFEETVLYHLNNI</sequence>
<dbReference type="InterPro" id="IPR029308">
    <property type="entry name" value="FANCI_S1"/>
</dbReference>
<dbReference type="PANTHER" id="PTHR21818:SF0">
    <property type="entry name" value="FANCONI ANEMIA GROUP I PROTEIN"/>
    <property type="match status" value="1"/>
</dbReference>
<dbReference type="AlphaFoldDB" id="A0A1B0GNT2"/>
<evidence type="ECO:0000313" key="5">
    <source>
        <dbReference type="Proteomes" id="UP000092462"/>
    </source>
</evidence>
<evidence type="ECO:0000313" key="4">
    <source>
        <dbReference type="EnsemblMetazoa" id="PPAI005067-PA"/>
    </source>
</evidence>
<feature type="domain" description="FANCI solenoid 2" evidence="2">
    <location>
        <begin position="8"/>
        <end position="91"/>
    </location>
</feature>
<dbReference type="GO" id="GO:0070182">
    <property type="term" value="F:DNA polymerase binding"/>
    <property type="evidence" value="ECO:0007669"/>
    <property type="project" value="TreeGrafter"/>
</dbReference>
<feature type="domain" description="FANCI helical" evidence="3">
    <location>
        <begin position="101"/>
        <end position="186"/>
    </location>
</feature>
<dbReference type="VEuPathDB" id="VectorBase:PPAPM1_012417"/>
<keyword evidence="5" id="KW-1185">Reference proteome</keyword>
<protein>
    <submittedName>
        <fullName evidence="4">Uncharacterized protein</fullName>
    </submittedName>
</protein>